<keyword evidence="1" id="KW-0812">Transmembrane</keyword>
<organism evidence="3 4">
    <name type="scientific">Mesosutterella faecium</name>
    <dbReference type="NCBI Taxonomy" id="2925194"/>
    <lineage>
        <taxon>Bacteria</taxon>
        <taxon>Pseudomonadati</taxon>
        <taxon>Pseudomonadota</taxon>
        <taxon>Betaproteobacteria</taxon>
        <taxon>Burkholderiales</taxon>
        <taxon>Sutterellaceae</taxon>
        <taxon>Mesosutterella</taxon>
    </lineage>
</organism>
<feature type="signal peptide" evidence="2">
    <location>
        <begin position="1"/>
        <end position="26"/>
    </location>
</feature>
<dbReference type="Proteomes" id="UP001165481">
    <property type="component" value="Unassembled WGS sequence"/>
</dbReference>
<keyword evidence="1" id="KW-0472">Membrane</keyword>
<gene>
    <name evidence="3" type="ORF">MUN46_008810</name>
</gene>
<evidence type="ECO:0000313" key="3">
    <source>
        <dbReference type="EMBL" id="MDL2060031.1"/>
    </source>
</evidence>
<dbReference type="RefSeq" id="WP_243376327.1">
    <property type="nucleotide sequence ID" value="NZ_JAKZJU020000001.1"/>
</dbReference>
<name>A0ABT7IQ70_9BURK</name>
<accession>A0ABT7IQ70</accession>
<feature type="chain" id="PRO_5045408375" evidence="2">
    <location>
        <begin position="27"/>
        <end position="95"/>
    </location>
</feature>
<keyword evidence="2" id="KW-0732">Signal</keyword>
<sequence length="95" mass="9760">MKNRIDAVQRTALALFSAAAASPAWAASGTNNVNTLFTTILTTMQDVSSVIATIAFVYAGIKILFIQAPLREVAGPIIGGVVIGAAGWLASLLVS</sequence>
<dbReference type="EMBL" id="JAKZJU020000001">
    <property type="protein sequence ID" value="MDL2060031.1"/>
    <property type="molecule type" value="Genomic_DNA"/>
</dbReference>
<proteinExistence type="predicted"/>
<dbReference type="Pfam" id="PF04956">
    <property type="entry name" value="TrbC"/>
    <property type="match status" value="1"/>
</dbReference>
<protein>
    <submittedName>
        <fullName evidence="3">TrbC/VirB2 family protein</fullName>
    </submittedName>
</protein>
<keyword evidence="4" id="KW-1185">Reference proteome</keyword>
<feature type="transmembrane region" description="Helical" evidence="1">
    <location>
        <begin position="73"/>
        <end position="94"/>
    </location>
</feature>
<feature type="transmembrane region" description="Helical" evidence="1">
    <location>
        <begin position="36"/>
        <end position="61"/>
    </location>
</feature>
<evidence type="ECO:0000256" key="2">
    <source>
        <dbReference type="SAM" id="SignalP"/>
    </source>
</evidence>
<dbReference type="InterPro" id="IPR007039">
    <property type="entry name" value="TrbC/VirB2"/>
</dbReference>
<comment type="caution">
    <text evidence="3">The sequence shown here is derived from an EMBL/GenBank/DDBJ whole genome shotgun (WGS) entry which is preliminary data.</text>
</comment>
<keyword evidence="1" id="KW-1133">Transmembrane helix</keyword>
<reference evidence="3" key="1">
    <citation type="submission" date="2023-03" db="EMBL/GenBank/DDBJ databases">
        <title>Mesosutterella sp. nov. isolated from porcine feces.</title>
        <authorList>
            <person name="Yu S."/>
        </authorList>
    </citation>
    <scope>NUCLEOTIDE SEQUENCE</scope>
    <source>
        <strain evidence="3">AGMB02718</strain>
    </source>
</reference>
<evidence type="ECO:0000313" key="4">
    <source>
        <dbReference type="Proteomes" id="UP001165481"/>
    </source>
</evidence>
<evidence type="ECO:0000256" key="1">
    <source>
        <dbReference type="SAM" id="Phobius"/>
    </source>
</evidence>